<dbReference type="Proteomes" id="UP000522333">
    <property type="component" value="Unassembled WGS sequence"/>
</dbReference>
<dbReference type="RefSeq" id="WP_168935927.1">
    <property type="nucleotide sequence ID" value="NZ_JABAFY010000031.1"/>
</dbReference>
<proteinExistence type="predicted"/>
<comment type="caution">
    <text evidence="1">The sequence shown here is derived from an EMBL/GenBank/DDBJ whole genome shotgun (WGS) entry which is preliminary data.</text>
</comment>
<dbReference type="AlphaFoldDB" id="A0A848CBC3"/>
<evidence type="ECO:0000313" key="2">
    <source>
        <dbReference type="Proteomes" id="UP000522333"/>
    </source>
</evidence>
<accession>A0A848CBC3</accession>
<protein>
    <submittedName>
        <fullName evidence="1">Uncharacterized protein</fullName>
    </submittedName>
</protein>
<evidence type="ECO:0000313" key="1">
    <source>
        <dbReference type="EMBL" id="NME52590.1"/>
    </source>
</evidence>
<gene>
    <name evidence="1" type="ORF">HF854_08670</name>
</gene>
<organism evidence="1 2">
    <name type="scientific">Desulfovibrio piger</name>
    <dbReference type="NCBI Taxonomy" id="901"/>
    <lineage>
        <taxon>Bacteria</taxon>
        <taxon>Pseudomonadati</taxon>
        <taxon>Thermodesulfobacteriota</taxon>
        <taxon>Desulfovibrionia</taxon>
        <taxon>Desulfovibrionales</taxon>
        <taxon>Desulfovibrionaceae</taxon>
        <taxon>Desulfovibrio</taxon>
    </lineage>
</organism>
<name>A0A848CBC3_9BACT</name>
<sequence length="475" mass="53771">MLAHIIRENYAEETAQRKFSPIPPTSPYKCASLAMDRHCLGNILDKVISHLADNHTIRYMDILEALSTLQGYEWDTLFTLEDEINKAVFMLNQEGWTYLYPYGFVPFNYVNQYGNRCLENSVDIIEEKSPENLHITKYILSRSISFMSELLGHMEYISKLYTLGGIQQACSLFMAFHMQAFACARPETGFEEMDTHDLVTEYFRLESYVIKDFQVLSRMLLSRMLNEEVTASVWNIYERVYNVLNYSVPTYGRMLLPATSMKNLVATKNIILNARKLHGDVVNNQYAGDGPEAAERHCSLIDDAADLERIRFIDNNRTIFLHHRVTKNGTMPGCCVGVELRKAPRLLVPAFIGRDDTGMICLLFPSARKVAALLRNLYGMEAYDPLVSLNTEENVLMNPESLSFPDVVTGFLRERKPGIVSYCGLTDVLTYLKNGREDQSLLLGGTCGDSGCNTGTAGTANTVDPVNLFHKIYLL</sequence>
<reference evidence="1 2" key="1">
    <citation type="submission" date="2020-04" db="EMBL/GenBank/DDBJ databases">
        <authorList>
            <person name="Hitch T.C.A."/>
            <person name="Wylensek D."/>
            <person name="Clavel T."/>
        </authorList>
    </citation>
    <scope>NUCLEOTIDE SEQUENCE [LARGE SCALE GENOMIC DNA]</scope>
    <source>
        <strain evidence="1 2">PG-251-APC-1</strain>
    </source>
</reference>
<dbReference type="EMBL" id="JABAFY010000031">
    <property type="protein sequence ID" value="NME52590.1"/>
    <property type="molecule type" value="Genomic_DNA"/>
</dbReference>